<dbReference type="Proteomes" id="UP001239111">
    <property type="component" value="Chromosome 3"/>
</dbReference>
<comment type="caution">
    <text evidence="1">The sequence shown here is derived from an EMBL/GenBank/DDBJ whole genome shotgun (WGS) entry which is preliminary data.</text>
</comment>
<accession>A0ACC2NNM4</accession>
<evidence type="ECO:0000313" key="1">
    <source>
        <dbReference type="EMBL" id="KAJ8672741.1"/>
    </source>
</evidence>
<name>A0ACC2NNM4_9HYME</name>
<protein>
    <submittedName>
        <fullName evidence="1">Uncharacterized protein</fullName>
    </submittedName>
</protein>
<evidence type="ECO:0000313" key="2">
    <source>
        <dbReference type="Proteomes" id="UP001239111"/>
    </source>
</evidence>
<sequence length="109" mass="12360">MVTFLAGPQFLYGGEKSPTIAIAIGGSDDNANHDSREYNLHVESSSWWAYRQSEHKYRPRVILCGVAILVRPRESSERRREKGRGTDECVGILYLRESRAAQSAYNGWL</sequence>
<reference evidence="1" key="1">
    <citation type="submission" date="2023-04" db="EMBL/GenBank/DDBJ databases">
        <title>A chromosome-level genome assembly of the parasitoid wasp Eretmocerus hayati.</title>
        <authorList>
            <person name="Zhong Y."/>
            <person name="Liu S."/>
            <person name="Liu Y."/>
        </authorList>
    </citation>
    <scope>NUCLEOTIDE SEQUENCE</scope>
    <source>
        <strain evidence="1">ZJU_SS_LIU_2023</strain>
    </source>
</reference>
<keyword evidence="2" id="KW-1185">Reference proteome</keyword>
<organism evidence="1 2">
    <name type="scientific">Eretmocerus hayati</name>
    <dbReference type="NCBI Taxonomy" id="131215"/>
    <lineage>
        <taxon>Eukaryota</taxon>
        <taxon>Metazoa</taxon>
        <taxon>Ecdysozoa</taxon>
        <taxon>Arthropoda</taxon>
        <taxon>Hexapoda</taxon>
        <taxon>Insecta</taxon>
        <taxon>Pterygota</taxon>
        <taxon>Neoptera</taxon>
        <taxon>Endopterygota</taxon>
        <taxon>Hymenoptera</taxon>
        <taxon>Apocrita</taxon>
        <taxon>Proctotrupomorpha</taxon>
        <taxon>Chalcidoidea</taxon>
        <taxon>Aphelinidae</taxon>
        <taxon>Aphelininae</taxon>
        <taxon>Eretmocerus</taxon>
    </lineage>
</organism>
<proteinExistence type="predicted"/>
<dbReference type="EMBL" id="CM056743">
    <property type="protein sequence ID" value="KAJ8672741.1"/>
    <property type="molecule type" value="Genomic_DNA"/>
</dbReference>
<gene>
    <name evidence="1" type="ORF">QAD02_004001</name>
</gene>